<accession>A0ABT0C0S9</accession>
<name>A0ABT0C0S9_9BACT</name>
<reference evidence="3 4" key="1">
    <citation type="submission" date="2022-03" db="EMBL/GenBank/DDBJ databases">
        <title>Parabacteroides sp. nov. isolated from swine feces.</title>
        <authorList>
            <person name="Bak J.E."/>
        </authorList>
    </citation>
    <scope>NUCLEOTIDE SEQUENCE [LARGE SCALE GENOMIC DNA]</scope>
    <source>
        <strain evidence="3 4">AGMB00274</strain>
    </source>
</reference>
<dbReference type="EMBL" id="JAKZMM010000017">
    <property type="protein sequence ID" value="MCJ2380604.1"/>
    <property type="molecule type" value="Genomic_DNA"/>
</dbReference>
<evidence type="ECO:0000313" key="4">
    <source>
        <dbReference type="Proteomes" id="UP001165444"/>
    </source>
</evidence>
<feature type="chain" id="PRO_5046741156" evidence="2">
    <location>
        <begin position="28"/>
        <end position="173"/>
    </location>
</feature>
<dbReference type="Proteomes" id="UP001165444">
    <property type="component" value="Unassembled WGS sequence"/>
</dbReference>
<evidence type="ECO:0000256" key="1">
    <source>
        <dbReference type="SAM" id="MobiDB-lite"/>
    </source>
</evidence>
<feature type="signal peptide" evidence="2">
    <location>
        <begin position="1"/>
        <end position="27"/>
    </location>
</feature>
<organism evidence="3 4">
    <name type="scientific">Parabacteroides faecalis</name>
    <dbReference type="NCBI Taxonomy" id="2924040"/>
    <lineage>
        <taxon>Bacteria</taxon>
        <taxon>Pseudomonadati</taxon>
        <taxon>Bacteroidota</taxon>
        <taxon>Bacteroidia</taxon>
        <taxon>Bacteroidales</taxon>
        <taxon>Tannerellaceae</taxon>
        <taxon>Parabacteroides</taxon>
    </lineage>
</organism>
<sequence>MKKNFLIQTLCVWIFMMMSASIQMAEAQEKENRQEQVAETIQKALDAQTYKIDVDYMYPMKGRSRALTSLYSLEVKNDSIYSYLPYVGEAYSVPYGGGKGLNFRAPICQYESKEGKKGATEVLLKTRNEEDSYTFRITIYKDGTSRIHVQPNNRQSISFSGKINPNDQQGPSK</sequence>
<gene>
    <name evidence="3" type="ORF">MUN53_08275</name>
</gene>
<dbReference type="RefSeq" id="WP_243324695.1">
    <property type="nucleotide sequence ID" value="NZ_JAKZMM010000017.1"/>
</dbReference>
<dbReference type="InterPro" id="IPR025347">
    <property type="entry name" value="DUF4251"/>
</dbReference>
<protein>
    <submittedName>
        <fullName evidence="3">DUF4251 domain-containing protein</fullName>
    </submittedName>
</protein>
<comment type="caution">
    <text evidence="3">The sequence shown here is derived from an EMBL/GenBank/DDBJ whole genome shotgun (WGS) entry which is preliminary data.</text>
</comment>
<feature type="region of interest" description="Disordered" evidence="1">
    <location>
        <begin position="150"/>
        <end position="173"/>
    </location>
</feature>
<dbReference type="Pfam" id="PF14059">
    <property type="entry name" value="DUF4251"/>
    <property type="match status" value="1"/>
</dbReference>
<keyword evidence="4" id="KW-1185">Reference proteome</keyword>
<evidence type="ECO:0000313" key="3">
    <source>
        <dbReference type="EMBL" id="MCJ2380604.1"/>
    </source>
</evidence>
<dbReference type="Gene3D" id="2.40.128.410">
    <property type="match status" value="1"/>
</dbReference>
<evidence type="ECO:0000256" key="2">
    <source>
        <dbReference type="SAM" id="SignalP"/>
    </source>
</evidence>
<keyword evidence="2" id="KW-0732">Signal</keyword>
<proteinExistence type="predicted"/>